<keyword evidence="1" id="KW-0645">Protease</keyword>
<dbReference type="PROSITE" id="PS00138">
    <property type="entry name" value="SUBTILASE_SER"/>
    <property type="match status" value="1"/>
</dbReference>
<evidence type="ECO:0000313" key="6">
    <source>
        <dbReference type="EMBL" id="SDO21126.1"/>
    </source>
</evidence>
<reference evidence="6 7" key="1">
    <citation type="submission" date="2016-10" db="EMBL/GenBank/DDBJ databases">
        <authorList>
            <person name="de Groot N.N."/>
        </authorList>
    </citation>
    <scope>NUCLEOTIDE SEQUENCE [LARGE SCALE GENOMIC DNA]</scope>
    <source>
        <strain evidence="6 7">CGMCC 4.2022</strain>
    </source>
</reference>
<gene>
    <name evidence="6" type="ORF">SAMN05216259_108145</name>
</gene>
<organism evidence="6 7">
    <name type="scientific">Actinacidiphila guanduensis</name>
    <dbReference type="NCBI Taxonomy" id="310781"/>
    <lineage>
        <taxon>Bacteria</taxon>
        <taxon>Bacillati</taxon>
        <taxon>Actinomycetota</taxon>
        <taxon>Actinomycetes</taxon>
        <taxon>Kitasatosporales</taxon>
        <taxon>Streptomycetaceae</taxon>
        <taxon>Actinacidiphila</taxon>
    </lineage>
</organism>
<dbReference type="PANTHER" id="PTHR14218:SF15">
    <property type="entry name" value="TRIPEPTIDYL-PEPTIDASE 1"/>
    <property type="match status" value="1"/>
</dbReference>
<dbReference type="EMBL" id="FNIE01000008">
    <property type="protein sequence ID" value="SDO21126.1"/>
    <property type="molecule type" value="Genomic_DNA"/>
</dbReference>
<dbReference type="PANTHER" id="PTHR14218">
    <property type="entry name" value="PROTEASE S8 TRIPEPTIDYL PEPTIDASE I CLN2"/>
    <property type="match status" value="1"/>
</dbReference>
<dbReference type="Gene3D" id="2.120.10.80">
    <property type="entry name" value="Kelch-type beta propeller"/>
    <property type="match status" value="2"/>
</dbReference>
<feature type="domain" description="Peptidase S53" evidence="5">
    <location>
        <begin position="128"/>
        <end position="482"/>
    </location>
</feature>
<feature type="region of interest" description="Disordered" evidence="4">
    <location>
        <begin position="983"/>
        <end position="1011"/>
    </location>
</feature>
<evidence type="ECO:0000256" key="1">
    <source>
        <dbReference type="ARBA" id="ARBA00022670"/>
    </source>
</evidence>
<dbReference type="Pfam" id="PF13620">
    <property type="entry name" value="CarboxypepD_reg"/>
    <property type="match status" value="2"/>
</dbReference>
<dbReference type="InterPro" id="IPR023828">
    <property type="entry name" value="Peptidase_S8_Ser-AS"/>
</dbReference>
<dbReference type="InterPro" id="IPR008969">
    <property type="entry name" value="CarboxyPept-like_regulatory"/>
</dbReference>
<dbReference type="GO" id="GO:0004252">
    <property type="term" value="F:serine-type endopeptidase activity"/>
    <property type="evidence" value="ECO:0007669"/>
    <property type="project" value="InterPro"/>
</dbReference>
<evidence type="ECO:0000256" key="3">
    <source>
        <dbReference type="ARBA" id="ARBA00022825"/>
    </source>
</evidence>
<dbReference type="SUPFAM" id="SSF49464">
    <property type="entry name" value="Carboxypeptidase regulatory domain-like"/>
    <property type="match status" value="2"/>
</dbReference>
<dbReference type="Gene3D" id="2.60.40.1120">
    <property type="entry name" value="Carboxypeptidase-like, regulatory domain"/>
    <property type="match status" value="4"/>
</dbReference>
<dbReference type="CDD" id="cd04056">
    <property type="entry name" value="Peptidases_S53"/>
    <property type="match status" value="1"/>
</dbReference>
<feature type="compositionally biased region" description="Low complexity" evidence="4">
    <location>
        <begin position="983"/>
        <end position="998"/>
    </location>
</feature>
<dbReference type="Gene3D" id="3.40.50.200">
    <property type="entry name" value="Peptidase S8/S53 domain"/>
    <property type="match status" value="1"/>
</dbReference>
<dbReference type="Proteomes" id="UP000199341">
    <property type="component" value="Unassembled WGS sequence"/>
</dbReference>
<accession>A0A1H0HPJ6</accession>
<dbReference type="InterPro" id="IPR015915">
    <property type="entry name" value="Kelch-typ_b-propeller"/>
</dbReference>
<dbReference type="InterPro" id="IPR050819">
    <property type="entry name" value="Tripeptidyl-peptidase_I"/>
</dbReference>
<feature type="region of interest" description="Disordered" evidence="4">
    <location>
        <begin position="1"/>
        <end position="40"/>
    </location>
</feature>
<dbReference type="GO" id="GO:0006508">
    <property type="term" value="P:proteolysis"/>
    <property type="evidence" value="ECO:0007669"/>
    <property type="project" value="UniProtKB-KW"/>
</dbReference>
<evidence type="ECO:0000256" key="2">
    <source>
        <dbReference type="ARBA" id="ARBA00022801"/>
    </source>
</evidence>
<evidence type="ECO:0000256" key="4">
    <source>
        <dbReference type="SAM" id="MobiDB-lite"/>
    </source>
</evidence>
<dbReference type="SMART" id="SM00612">
    <property type="entry name" value="Kelch"/>
    <property type="match status" value="3"/>
</dbReference>
<dbReference type="InterPro" id="IPR030400">
    <property type="entry name" value="Sedolisin_dom"/>
</dbReference>
<keyword evidence="2" id="KW-0378">Hydrolase</keyword>
<evidence type="ECO:0000313" key="7">
    <source>
        <dbReference type="Proteomes" id="UP000199341"/>
    </source>
</evidence>
<name>A0A1H0HPJ6_9ACTN</name>
<sequence>MPVIPPPGPNPYGSAPRHRPRLRSRAAAVTRPAARRPRPPARRALAAAATVLLACLALLLPQNAWAAPAGVTGTGAATKAGTNSAAAEPLCGTPKPGAFSCFSFRRTDVRRALGLQRDSAGAAAAPDGLSPADLRSAYGLPADGGAGATIAIVDAYDDPTAEADLAVYRQQYGLPACTAASGCFRKTDEHGGAQLPAPDEGWAGEISLDLDMVSAVAPQAHILLVEADGTSMDDLGTAVDTAVSLGAKYVSNSYGAYIDDPGEPAADQAYFDHPGTAVVFASGDDGYGISYPASSPYVTSVGGTSLTRDSSTRGWNETVWNSVVTDSTGAPHWGAPASGCSAVEAKPAFQTDSGCPGRTVADVSAVADPATGVAVYNSFSDGGWNVYGGTSASAPIITGTYALAGTPVAGTYPNSYPYQTPSALNDVTTGDDASCADASLCGFGSTPQCDPLYLCAAQPGYDGPSGLGTPDGTAAFKPGPHADVHGTVTDADTGKPIAGAAVDVGDYHATSAADGTYRLTIPAGDYPATAGAFGYADKDLGTLDLPDGTDLTEDIALTAVPSEQVSGTVRDSAHSWGVYARITLDGVPGQTFTDPATGAYRVTVPLNRDYTVHVTPLVPGYQAATRQVSVGAKPLTGVDVVPQLNTSGTLPAGYEITYHGGEQQHFDSAAAPAGWTVKNNTPAGGWQFDDPLNRGNQTGGSGRFAIVDDFADGWAPVDTELLSPAYDFSAEKTPELDFDSALPSLYRLGDATADVDVSTDGGTTWTTVWHHEDVVPGPDHESVPLTAYAGDRSVRVRFHFTGSLTGIWELDDVAVGTRTLTALHGGLLVGRVTDANTGSGVPGATVASDAQPADSAKAVVSPGDPAVGDGVYWLYSSATGKQSFTAGLPAFGYPAVSAKVKVTADQAVAADFALHPAKLATDQSSVAASVAWGDSRTVSLSLRNTGGSPVTFSLGEQDLGPAATSAGAPAVTAPTAITPLTAAPGTAGTAARKPAATPQGPTADLTRRAAPATAAQGWQSLADLPAGSYGGVAAVQDGVLYEGLGATADGNWTTDFRSYDQATGTWHQLASPVTKRFAPAYGFIRGKLYVTGGRDEAGNGIRGGEVYDPASNTWSQIADAPLGYGGSSFGVAADRLYVIGGCTFAIGCGTTDVQVYDPATDTWSTGSPYPEPISYSACGTVESVLTCAGGSYAPMDGTSVDTPHTYRLDAATGTWHRAADAPTDFWGAAGTSADGRLLVAGGASLSTGTVSGQTYAYDPGSDTWSPQAGLPQPTLLADAAPGWYLLGGEGADGSVLTSALQLPGWDAPHADVPWLSESAKTLTLKGGASTTVKVTLDASAMGAADLGDHRAALVVDSDTPYASLTVPLTMTVTAPPGWGELSGTVTGATANGQVPLPGAVVEVDSKNGGTALTTGADGGYRLWRPVSDGKLTIVVAAGGYRPATRTVKLVKAGTVTADFALTAL</sequence>
<dbReference type="STRING" id="310781.SAMN05216259_108145"/>
<keyword evidence="3" id="KW-0720">Serine protease</keyword>
<dbReference type="InterPro" id="IPR036852">
    <property type="entry name" value="Peptidase_S8/S53_dom_sf"/>
</dbReference>
<dbReference type="InterPro" id="IPR006652">
    <property type="entry name" value="Kelch_1"/>
</dbReference>
<dbReference type="SUPFAM" id="SSF52743">
    <property type="entry name" value="Subtilisin-like"/>
    <property type="match status" value="1"/>
</dbReference>
<dbReference type="PROSITE" id="PS51695">
    <property type="entry name" value="SEDOLISIN"/>
    <property type="match status" value="1"/>
</dbReference>
<dbReference type="SUPFAM" id="SSF117281">
    <property type="entry name" value="Kelch motif"/>
    <property type="match status" value="1"/>
</dbReference>
<feature type="compositionally biased region" description="Pro residues" evidence="4">
    <location>
        <begin position="1"/>
        <end position="10"/>
    </location>
</feature>
<dbReference type="Pfam" id="PF01344">
    <property type="entry name" value="Kelch_1"/>
    <property type="match status" value="2"/>
</dbReference>
<proteinExistence type="predicted"/>
<protein>
    <submittedName>
        <fullName evidence="6">Kelch motif-containing protein</fullName>
    </submittedName>
</protein>
<evidence type="ECO:0000259" key="5">
    <source>
        <dbReference type="PROSITE" id="PS51695"/>
    </source>
</evidence>
<dbReference type="Gene3D" id="2.60.120.260">
    <property type="entry name" value="Galactose-binding domain-like"/>
    <property type="match status" value="1"/>
</dbReference>
<dbReference type="GO" id="GO:0008240">
    <property type="term" value="F:tripeptidyl-peptidase activity"/>
    <property type="evidence" value="ECO:0007669"/>
    <property type="project" value="TreeGrafter"/>
</dbReference>
<keyword evidence="7" id="KW-1185">Reference proteome</keyword>